<evidence type="ECO:0000259" key="19">
    <source>
        <dbReference type="Pfam" id="PF07715"/>
    </source>
</evidence>
<evidence type="ECO:0000256" key="7">
    <source>
        <dbReference type="ARBA" id="ARBA00022729"/>
    </source>
</evidence>
<keyword evidence="11 14" id="KW-0472">Membrane</keyword>
<dbReference type="EMBL" id="APQL01000007">
    <property type="protein sequence ID" value="ENW05435.1"/>
    <property type="molecule type" value="Genomic_DNA"/>
</dbReference>
<keyword evidence="9" id="KW-0406">Ion transport</keyword>
<keyword evidence="8" id="KW-0408">Iron</keyword>
<evidence type="ECO:0000256" key="1">
    <source>
        <dbReference type="ARBA" id="ARBA00004571"/>
    </source>
</evidence>
<dbReference type="eggNOG" id="COG4773">
    <property type="taxonomic scope" value="Bacteria"/>
</dbReference>
<dbReference type="PANTHER" id="PTHR32552:SF74">
    <property type="entry name" value="HYDROXAMATE SIDEROPHORE RECEPTOR FHUE"/>
    <property type="match status" value="1"/>
</dbReference>
<keyword evidence="13 14" id="KW-0998">Cell outer membrane</keyword>
<dbReference type="InterPro" id="IPR010917">
    <property type="entry name" value="TonB_rcpt_CS"/>
</dbReference>
<dbReference type="InterPro" id="IPR037066">
    <property type="entry name" value="Plug_dom_sf"/>
</dbReference>
<feature type="short sequence motif" description="TonB C-terminal box" evidence="15">
    <location>
        <begin position="703"/>
        <end position="720"/>
    </location>
</feature>
<feature type="domain" description="TonB-dependent receptor plug" evidence="19">
    <location>
        <begin position="72"/>
        <end position="172"/>
    </location>
</feature>
<evidence type="ECO:0000256" key="6">
    <source>
        <dbReference type="ARBA" id="ARBA00022692"/>
    </source>
</evidence>
<reference evidence="20 21" key="1">
    <citation type="submission" date="2013-02" db="EMBL/GenBank/DDBJ databases">
        <title>The Genome Sequence of Acinetobacter beijerinckii CIP 110307.</title>
        <authorList>
            <consortium name="The Broad Institute Genome Sequencing Platform"/>
            <consortium name="The Broad Institute Genome Sequencing Center for Infectious Disease"/>
            <person name="Cerqueira G."/>
            <person name="Feldgarden M."/>
            <person name="Courvalin P."/>
            <person name="Perichon B."/>
            <person name="Grillot-Courvalin C."/>
            <person name="Clermont D."/>
            <person name="Rocha E."/>
            <person name="Yoon E.-J."/>
            <person name="Nemec A."/>
            <person name="Walker B."/>
            <person name="Young S.K."/>
            <person name="Zeng Q."/>
            <person name="Gargeya S."/>
            <person name="Fitzgerald M."/>
            <person name="Haas B."/>
            <person name="Abouelleil A."/>
            <person name="Alvarado L."/>
            <person name="Arachchi H.M."/>
            <person name="Berlin A.M."/>
            <person name="Chapman S.B."/>
            <person name="Dewar J."/>
            <person name="Goldberg J."/>
            <person name="Griggs A."/>
            <person name="Gujja S."/>
            <person name="Hansen M."/>
            <person name="Howarth C."/>
            <person name="Imamovic A."/>
            <person name="Larimer J."/>
            <person name="McCowan C."/>
            <person name="Murphy C."/>
            <person name="Neiman D."/>
            <person name="Pearson M."/>
            <person name="Priest M."/>
            <person name="Roberts A."/>
            <person name="Saif S."/>
            <person name="Shea T."/>
            <person name="Sisk P."/>
            <person name="Sykes S."/>
            <person name="Wortman J."/>
            <person name="Nusbaum C."/>
            <person name="Birren B."/>
        </authorList>
    </citation>
    <scope>NUCLEOTIDE SEQUENCE [LARGE SCALE GENOMIC DNA]</scope>
    <source>
        <strain evidence="20 21">CIP 110307</strain>
    </source>
</reference>
<proteinExistence type="inferred from homology"/>
<evidence type="ECO:0000313" key="21">
    <source>
        <dbReference type="Proteomes" id="UP000017670"/>
    </source>
</evidence>
<comment type="similarity">
    <text evidence="2 14 16">Belongs to the TonB-dependent receptor family.</text>
</comment>
<dbReference type="InterPro" id="IPR010105">
    <property type="entry name" value="TonB_sidphr_rcpt"/>
</dbReference>
<dbReference type="Proteomes" id="UP000017670">
    <property type="component" value="Unassembled WGS sequence"/>
</dbReference>
<evidence type="ECO:0000313" key="20">
    <source>
        <dbReference type="EMBL" id="ENW05435.1"/>
    </source>
</evidence>
<evidence type="ECO:0000256" key="17">
    <source>
        <dbReference type="SAM" id="SignalP"/>
    </source>
</evidence>
<accession>N9FDR2</accession>
<dbReference type="Gene3D" id="2.170.130.10">
    <property type="entry name" value="TonB-dependent receptor, plug domain"/>
    <property type="match status" value="1"/>
</dbReference>
<dbReference type="GO" id="GO:0015344">
    <property type="term" value="F:siderophore uptake transmembrane transporter activity"/>
    <property type="evidence" value="ECO:0007669"/>
    <property type="project" value="TreeGrafter"/>
</dbReference>
<evidence type="ECO:0000259" key="18">
    <source>
        <dbReference type="Pfam" id="PF00593"/>
    </source>
</evidence>
<dbReference type="SUPFAM" id="SSF56935">
    <property type="entry name" value="Porins"/>
    <property type="match status" value="1"/>
</dbReference>
<dbReference type="PROSITE" id="PS01156">
    <property type="entry name" value="TONB_DEPENDENT_REC_2"/>
    <property type="match status" value="1"/>
</dbReference>
<feature type="domain" description="TonB-dependent receptor-like beta-barrel" evidence="18">
    <location>
        <begin position="251"/>
        <end position="689"/>
    </location>
</feature>
<evidence type="ECO:0000256" key="10">
    <source>
        <dbReference type="ARBA" id="ARBA00023077"/>
    </source>
</evidence>
<dbReference type="PANTHER" id="PTHR32552">
    <property type="entry name" value="FERRICHROME IRON RECEPTOR-RELATED"/>
    <property type="match status" value="1"/>
</dbReference>
<dbReference type="AlphaFoldDB" id="N9FDR2"/>
<sequence length="720" mass="79300">MHQNPSLNVFKAHPLVLAMAAILLPSLAFAEGDNSNENAKLPTIVVKAESVKSTDSYTAETASTALPLNLALKEIPQSVSVVTQQRIQDQGLTTLVEVAENVTGLTVNRYETNRGGLYSRGFVIDNYIIDGIPTSYTLPWSSGEIFASTAIYDHIDIVRGATGLTTGTGNPSAAINMVRKRAISKVPAANIEVSGGSWNNYRVMGDIANSLNESGSLRGRAVAQYEQGDSFTDLLSKERLTVMLTAEADLTDSTLVSTGVSYQEDDPRGPMWGGLPVFFSDGTRTNLKKGTTTTQDWTRWNVKYTNWFTDLTHKINEDWNVKLSYAHGKREADSKLFYVSGNPDKTTGLGLSGFAGSYKVNVDQDNATLQLDGKFNLFGRNHKVVAGYQYSNQDFEALGRSGTTQTPGSIYDWNTSLPEPVWSNWSPSESYKVKQNAIFAATQFSLLDPLKLIVGGRVTDYEKDLGSTAPKIKYEHEFIPYAGLVYDINSNYSTYVSYTSIFQPQDARDFNNNYLDPIEGNSTEIGFKSSWFDNRLNGSLALFNIKQDNLAQEAGLIDRNGTKEVYYRAAKGAESQGFELEVAGQITPNWNITAGYSQYKATDANDVDINTQLPRKSIQTYTTYQLPGHWDAVSIGGGVNWQSDTYVLASNAPLGANPKIEQGSYALVNLMAKYKINKDFSAQLNINNVFDEGYYGVFPAYGQITQGTPRNATLTLRYQF</sequence>
<name>N9FDR2_9GAMM</name>
<evidence type="ECO:0000256" key="9">
    <source>
        <dbReference type="ARBA" id="ARBA00023065"/>
    </source>
</evidence>
<feature type="signal peptide" evidence="17">
    <location>
        <begin position="1"/>
        <end position="30"/>
    </location>
</feature>
<dbReference type="PATRIC" id="fig|1217648.3.peg.2267"/>
<dbReference type="HOGENOM" id="CLU_008287_9_3_6"/>
<organism evidence="20 21">
    <name type="scientific">Acinetobacter beijerinckii CIP 110307</name>
    <dbReference type="NCBI Taxonomy" id="1217648"/>
    <lineage>
        <taxon>Bacteria</taxon>
        <taxon>Pseudomonadati</taxon>
        <taxon>Pseudomonadota</taxon>
        <taxon>Gammaproteobacteria</taxon>
        <taxon>Moraxellales</taxon>
        <taxon>Moraxellaceae</taxon>
        <taxon>Acinetobacter</taxon>
    </lineage>
</organism>
<dbReference type="PROSITE" id="PS52016">
    <property type="entry name" value="TONB_DEPENDENT_REC_3"/>
    <property type="match status" value="1"/>
</dbReference>
<evidence type="ECO:0000256" key="5">
    <source>
        <dbReference type="ARBA" id="ARBA00022496"/>
    </source>
</evidence>
<comment type="subcellular location">
    <subcellularLocation>
        <location evidence="1 14">Cell outer membrane</location>
        <topology evidence="1 14">Multi-pass membrane protein</topology>
    </subcellularLocation>
</comment>
<dbReference type="InterPro" id="IPR039426">
    <property type="entry name" value="TonB-dep_rcpt-like"/>
</dbReference>
<evidence type="ECO:0000256" key="8">
    <source>
        <dbReference type="ARBA" id="ARBA00023004"/>
    </source>
</evidence>
<keyword evidence="7 17" id="KW-0732">Signal</keyword>
<dbReference type="RefSeq" id="WP_005061327.1">
    <property type="nucleotide sequence ID" value="NZ_KB849765.1"/>
</dbReference>
<dbReference type="InterPro" id="IPR000531">
    <property type="entry name" value="Beta-barrel_TonB"/>
</dbReference>
<dbReference type="FunFam" id="2.170.130.10:FF:000010">
    <property type="entry name" value="Ferripyoverdine receptor"/>
    <property type="match status" value="1"/>
</dbReference>
<evidence type="ECO:0000256" key="2">
    <source>
        <dbReference type="ARBA" id="ARBA00009810"/>
    </source>
</evidence>
<keyword evidence="5" id="KW-0410">Iron transport</keyword>
<evidence type="ECO:0000256" key="15">
    <source>
        <dbReference type="PROSITE-ProRule" id="PRU10144"/>
    </source>
</evidence>
<keyword evidence="21" id="KW-1185">Reference proteome</keyword>
<evidence type="ECO:0008006" key="22">
    <source>
        <dbReference type="Google" id="ProtNLM"/>
    </source>
</evidence>
<dbReference type="GeneID" id="29857202"/>
<protein>
    <recommendedName>
        <fullName evidence="22">TonB-dependent siderophore receptor</fullName>
    </recommendedName>
</protein>
<keyword evidence="4 14" id="KW-1134">Transmembrane beta strand</keyword>
<dbReference type="InterPro" id="IPR036942">
    <property type="entry name" value="Beta-barrel_TonB_sf"/>
</dbReference>
<feature type="chain" id="PRO_5004142345" description="TonB-dependent siderophore receptor" evidence="17">
    <location>
        <begin position="31"/>
        <end position="720"/>
    </location>
</feature>
<evidence type="ECO:0000256" key="16">
    <source>
        <dbReference type="RuleBase" id="RU003357"/>
    </source>
</evidence>
<dbReference type="GO" id="GO:0038023">
    <property type="term" value="F:signaling receptor activity"/>
    <property type="evidence" value="ECO:0007669"/>
    <property type="project" value="InterPro"/>
</dbReference>
<keyword evidence="10 16" id="KW-0798">TonB box</keyword>
<dbReference type="Gene3D" id="2.40.170.20">
    <property type="entry name" value="TonB-dependent receptor, beta-barrel domain"/>
    <property type="match status" value="1"/>
</dbReference>
<comment type="caution">
    <text evidence="20">The sequence shown here is derived from an EMBL/GenBank/DDBJ whole genome shotgun (WGS) entry which is preliminary data.</text>
</comment>
<dbReference type="GO" id="GO:0015891">
    <property type="term" value="P:siderophore transport"/>
    <property type="evidence" value="ECO:0007669"/>
    <property type="project" value="InterPro"/>
</dbReference>
<dbReference type="GO" id="GO:0009279">
    <property type="term" value="C:cell outer membrane"/>
    <property type="evidence" value="ECO:0007669"/>
    <property type="project" value="UniProtKB-SubCell"/>
</dbReference>
<dbReference type="Pfam" id="PF07715">
    <property type="entry name" value="Plug"/>
    <property type="match status" value="1"/>
</dbReference>
<dbReference type="CDD" id="cd01347">
    <property type="entry name" value="ligand_gated_channel"/>
    <property type="match status" value="1"/>
</dbReference>
<evidence type="ECO:0000256" key="3">
    <source>
        <dbReference type="ARBA" id="ARBA00022448"/>
    </source>
</evidence>
<dbReference type="STRING" id="262668.GCA_000931715_00201"/>
<keyword evidence="6 14" id="KW-0812">Transmembrane</keyword>
<gene>
    <name evidence="20" type="ORF">F933_02329</name>
</gene>
<evidence type="ECO:0000256" key="4">
    <source>
        <dbReference type="ARBA" id="ARBA00022452"/>
    </source>
</evidence>
<evidence type="ECO:0000256" key="13">
    <source>
        <dbReference type="ARBA" id="ARBA00023237"/>
    </source>
</evidence>
<dbReference type="InterPro" id="IPR012910">
    <property type="entry name" value="Plug_dom"/>
</dbReference>
<evidence type="ECO:0000256" key="12">
    <source>
        <dbReference type="ARBA" id="ARBA00023170"/>
    </source>
</evidence>
<evidence type="ECO:0000256" key="11">
    <source>
        <dbReference type="ARBA" id="ARBA00023136"/>
    </source>
</evidence>
<evidence type="ECO:0000256" key="14">
    <source>
        <dbReference type="PROSITE-ProRule" id="PRU01360"/>
    </source>
</evidence>
<keyword evidence="12" id="KW-0675">Receptor</keyword>
<keyword evidence="3 14" id="KW-0813">Transport</keyword>
<dbReference type="NCBIfam" id="TIGR01783">
    <property type="entry name" value="TonB-siderophor"/>
    <property type="match status" value="1"/>
</dbReference>
<dbReference type="Pfam" id="PF00593">
    <property type="entry name" value="TonB_dep_Rec_b-barrel"/>
    <property type="match status" value="1"/>
</dbReference>